<name>A0A177WLQ9_BATDL</name>
<feature type="compositionally biased region" description="Polar residues" evidence="5">
    <location>
        <begin position="53"/>
        <end position="73"/>
    </location>
</feature>
<dbReference type="InterPro" id="IPR036322">
    <property type="entry name" value="WD40_repeat_dom_sf"/>
</dbReference>
<feature type="region of interest" description="Disordered" evidence="5">
    <location>
        <begin position="52"/>
        <end position="81"/>
    </location>
</feature>
<dbReference type="VEuPathDB" id="FungiDB:BDEG_24315"/>
<dbReference type="Proteomes" id="UP000077115">
    <property type="component" value="Unassembled WGS sequence"/>
</dbReference>
<dbReference type="eggNOG" id="KOG2063">
    <property type="taxonomic scope" value="Eukaryota"/>
</dbReference>
<dbReference type="InterPro" id="IPR019453">
    <property type="entry name" value="VPS39/TGFA1_Znf"/>
</dbReference>
<dbReference type="STRING" id="403673.A0A177WLQ9"/>
<dbReference type="GO" id="GO:0015031">
    <property type="term" value="P:protein transport"/>
    <property type="evidence" value="ECO:0007669"/>
    <property type="project" value="UniProtKB-KW"/>
</dbReference>
<evidence type="ECO:0000256" key="5">
    <source>
        <dbReference type="SAM" id="MobiDB-lite"/>
    </source>
</evidence>
<dbReference type="InterPro" id="IPR001180">
    <property type="entry name" value="CNH_dom"/>
</dbReference>
<dbReference type="PROSITE" id="PS50219">
    <property type="entry name" value="CNH"/>
    <property type="match status" value="1"/>
</dbReference>
<dbReference type="GO" id="GO:0034058">
    <property type="term" value="P:endosomal vesicle fusion"/>
    <property type="evidence" value="ECO:0007669"/>
    <property type="project" value="TreeGrafter"/>
</dbReference>
<accession>A0A177WLQ9</accession>
<reference evidence="7 8" key="2">
    <citation type="submission" date="2016-05" db="EMBL/GenBank/DDBJ databases">
        <title>Lineage-specific infection strategies underlie the spectrum of fungal disease in amphibians.</title>
        <authorList>
            <person name="Cuomo C.A."/>
            <person name="Farrer R.A."/>
            <person name="James T."/>
            <person name="Longcore J."/>
            <person name="Birren B."/>
        </authorList>
    </citation>
    <scope>NUCLEOTIDE SEQUENCE [LARGE SCALE GENOMIC DNA]</scope>
    <source>
        <strain evidence="7 8">JEL423</strain>
    </source>
</reference>
<dbReference type="Pfam" id="PF10367">
    <property type="entry name" value="zf-Vps39_C"/>
    <property type="match status" value="1"/>
</dbReference>
<evidence type="ECO:0000256" key="3">
    <source>
        <dbReference type="ARBA" id="ARBA00022490"/>
    </source>
</evidence>
<evidence type="ECO:0000256" key="4">
    <source>
        <dbReference type="ARBA" id="ARBA00022927"/>
    </source>
</evidence>
<dbReference type="OrthoDB" id="10258882at2759"/>
<dbReference type="PANTHER" id="PTHR12894">
    <property type="entry name" value="CNH DOMAIN CONTAINING"/>
    <property type="match status" value="1"/>
</dbReference>
<reference evidence="7 8" key="1">
    <citation type="submission" date="2006-10" db="EMBL/GenBank/DDBJ databases">
        <title>The Genome Sequence of Batrachochytrium dendrobatidis JEL423.</title>
        <authorList>
            <consortium name="The Broad Institute Genome Sequencing Platform"/>
            <person name="Birren B."/>
            <person name="Lander E."/>
            <person name="Galagan J."/>
            <person name="Cuomo C."/>
            <person name="Devon K."/>
            <person name="Jaffe D."/>
            <person name="Butler J."/>
            <person name="Alvarez P."/>
            <person name="Gnerre S."/>
            <person name="Grabherr M."/>
            <person name="Kleber M."/>
            <person name="Mauceli E."/>
            <person name="Brockman W."/>
            <person name="Young S."/>
            <person name="LaButti K."/>
            <person name="Sykes S."/>
            <person name="DeCaprio D."/>
            <person name="Crawford M."/>
            <person name="Koehrsen M."/>
            <person name="Engels R."/>
            <person name="Montgomery P."/>
            <person name="Pearson M."/>
            <person name="Howarth C."/>
            <person name="Larson L."/>
            <person name="White J."/>
            <person name="O'Leary S."/>
            <person name="Kodira C."/>
            <person name="Zeng Q."/>
            <person name="Yandava C."/>
            <person name="Alvarado L."/>
            <person name="Longcore J."/>
            <person name="James T."/>
        </authorList>
    </citation>
    <scope>NUCLEOTIDE SEQUENCE [LARGE SCALE GENOMIC DNA]</scope>
    <source>
        <strain evidence="7 8">JEL423</strain>
    </source>
</reference>
<proteinExistence type="predicted"/>
<dbReference type="Pfam" id="PF10366">
    <property type="entry name" value="Vps39_1"/>
    <property type="match status" value="1"/>
</dbReference>
<sequence length="1014" mass="113581">MSRQDPFELVSLVVASDHPVEPPLRPSALKPLQPHLDNSLVRTLGSASAMFGTLTSKSGSTTNPPASMSGPDTSHSKPQELEPSGKHLIFNVAELCGNDLYIGSFDGILQHYIIDPIKNSFDSPLKVELKTQVAISNSKCPIKSLLVIPTESVIAAHVDGNLEFYQLDTLFPTSHANIPTLRGVLAFCIDRIAQSPLSLIVAKKRSICSYLLDDRLTFQKDVPVLNGAQFLTQNGQVICAADALTYKLINLDTGGCIPLFPYEKLQMSPVAVMIGDGEFLLVTASAQGVGLGVFISSTGEPIRGTLQWPSVPISMVFLYPHVFTLLRNNMLQIHNFTTQDLVQSITFPSDTPAKSISAAQYPLEVKVAGFFENNAVSTAETSDSLPTTSAGTVQVIISFCNEILGLLMIPWEIQVEQHFDAGSIHQAVILADQILGQDQDTPAKRTKLSRIYIRAGIMFVRDANFSSALDCFNRGRINPRALIYLYPDIRPSTYTIIPEGYARKWMVENETIDQIVDRAVSKQYSNIDEPGASSLKTALTLEAQDMLMSYLSNIRTSKLSKTEIKTDIDSTLLKLYAEHNTSAMYDLLAGPNYCDIAQCEAYLASKNRYFAQSLMFKAQEQYTQCLDLWIRISSGEVMDPDFIGIPLIVELLVELNDTNLIWRYAEWVLRRDPVRGVKIFIDRKDELFKVETVLEFLESHATRALKLYIEDLVMSQYNKDPALHTRLGILYIDEIAHIATDTLVLSQETEFLKRKNKLQTYMEFMRCLSDPFAAARLTFVDFVQQSEFADMAVLKNHLDSRLPNMFFEHVSLLIKSGDTFRVLDLLVLKMHDYVAAERYCLQSGQSRVDTMSISRPTDSVLQPKAISMISQLISIYIKTSTNRQHDQRIACTEEVVRLLAMYYEYLDAVQLLTEMPDSWGIAMLSPFIQAASSRNLREQRISLICKALSCGENVQTQRMLYDAYKSLAPVYLPLEPLQNCLVCTKPLRDPTLFVQLPNGQLVHFNCKNQSNSNE</sequence>
<dbReference type="Pfam" id="PF00780">
    <property type="entry name" value="CNH"/>
    <property type="match status" value="1"/>
</dbReference>
<dbReference type="EMBL" id="DS022304">
    <property type="protein sequence ID" value="OAJ40604.1"/>
    <property type="molecule type" value="Genomic_DNA"/>
</dbReference>
<keyword evidence="2" id="KW-0813">Transport</keyword>
<dbReference type="PANTHER" id="PTHR12894:SF27">
    <property type="entry name" value="TRANSFORMING GROWTH FACTOR-BETA RECEPTOR-ASSOCIATED PROTEIN 1"/>
    <property type="match status" value="1"/>
</dbReference>
<dbReference type="InterPro" id="IPR032914">
    <property type="entry name" value="Vam6/VPS39/TRAP1"/>
</dbReference>
<feature type="domain" description="CNH" evidence="6">
    <location>
        <begin position="86"/>
        <end position="360"/>
    </location>
</feature>
<evidence type="ECO:0000256" key="1">
    <source>
        <dbReference type="ARBA" id="ARBA00004496"/>
    </source>
</evidence>
<dbReference type="SUPFAM" id="SSF50978">
    <property type="entry name" value="WD40 repeat-like"/>
    <property type="match status" value="1"/>
</dbReference>
<evidence type="ECO:0000313" key="7">
    <source>
        <dbReference type="EMBL" id="OAJ40604.1"/>
    </source>
</evidence>
<keyword evidence="3" id="KW-0963">Cytoplasm</keyword>
<dbReference type="GO" id="GO:0016020">
    <property type="term" value="C:membrane"/>
    <property type="evidence" value="ECO:0007669"/>
    <property type="project" value="TreeGrafter"/>
</dbReference>
<evidence type="ECO:0000256" key="2">
    <source>
        <dbReference type="ARBA" id="ARBA00022448"/>
    </source>
</evidence>
<keyword evidence="4" id="KW-0653">Protein transport</keyword>
<evidence type="ECO:0000313" key="8">
    <source>
        <dbReference type="Proteomes" id="UP000077115"/>
    </source>
</evidence>
<dbReference type="InterPro" id="IPR019452">
    <property type="entry name" value="VPS39/TGF_beta_rcpt-assoc_1"/>
</dbReference>
<protein>
    <recommendedName>
        <fullName evidence="6">CNH domain-containing protein</fullName>
    </recommendedName>
</protein>
<dbReference type="AlphaFoldDB" id="A0A177WLQ9"/>
<organism evidence="7 8">
    <name type="scientific">Batrachochytrium dendrobatidis (strain JEL423)</name>
    <dbReference type="NCBI Taxonomy" id="403673"/>
    <lineage>
        <taxon>Eukaryota</taxon>
        <taxon>Fungi</taxon>
        <taxon>Fungi incertae sedis</taxon>
        <taxon>Chytridiomycota</taxon>
        <taxon>Chytridiomycota incertae sedis</taxon>
        <taxon>Chytridiomycetes</taxon>
        <taxon>Rhizophydiales</taxon>
        <taxon>Rhizophydiales incertae sedis</taxon>
        <taxon>Batrachochytrium</taxon>
    </lineage>
</organism>
<evidence type="ECO:0000259" key="6">
    <source>
        <dbReference type="PROSITE" id="PS50219"/>
    </source>
</evidence>
<comment type="subcellular location">
    <subcellularLocation>
        <location evidence="1">Cytoplasm</location>
    </subcellularLocation>
</comment>
<dbReference type="GO" id="GO:0006914">
    <property type="term" value="P:autophagy"/>
    <property type="evidence" value="ECO:0007669"/>
    <property type="project" value="TreeGrafter"/>
</dbReference>
<gene>
    <name evidence="7" type="ORF">BDEG_24315</name>
</gene>
<dbReference type="GO" id="GO:0005737">
    <property type="term" value="C:cytoplasm"/>
    <property type="evidence" value="ECO:0007669"/>
    <property type="project" value="UniProtKB-SubCell"/>
</dbReference>